<keyword evidence="3" id="KW-1185">Reference proteome</keyword>
<reference evidence="3" key="1">
    <citation type="journal article" date="2019" name="Int. J. Syst. Evol. Microbiol.">
        <title>The Global Catalogue of Microorganisms (GCM) 10K type strain sequencing project: providing services to taxonomists for standard genome sequencing and annotation.</title>
        <authorList>
            <consortium name="The Broad Institute Genomics Platform"/>
            <consortium name="The Broad Institute Genome Sequencing Center for Infectious Disease"/>
            <person name="Wu L."/>
            <person name="Ma J."/>
        </authorList>
    </citation>
    <scope>NUCLEOTIDE SEQUENCE [LARGE SCALE GENOMIC DNA]</scope>
    <source>
        <strain evidence="3">CCUG 57263</strain>
    </source>
</reference>
<evidence type="ECO:0000313" key="3">
    <source>
        <dbReference type="Proteomes" id="UP001597120"/>
    </source>
</evidence>
<dbReference type="EMBL" id="JBHTIU010000051">
    <property type="protein sequence ID" value="MFD0870618.1"/>
    <property type="molecule type" value="Genomic_DNA"/>
</dbReference>
<dbReference type="RefSeq" id="WP_379289327.1">
    <property type="nucleotide sequence ID" value="NZ_JBHTIU010000051.1"/>
</dbReference>
<keyword evidence="1" id="KW-0732">Signal</keyword>
<feature type="chain" id="PRO_5045811262" description="YtkA-like domain-containing protein" evidence="1">
    <location>
        <begin position="23"/>
        <end position="131"/>
    </location>
</feature>
<feature type="signal peptide" evidence="1">
    <location>
        <begin position="1"/>
        <end position="22"/>
    </location>
</feature>
<accession>A0ABW3DE64</accession>
<evidence type="ECO:0008006" key="4">
    <source>
        <dbReference type="Google" id="ProtNLM"/>
    </source>
</evidence>
<dbReference type="Proteomes" id="UP001597120">
    <property type="component" value="Unassembled WGS sequence"/>
</dbReference>
<evidence type="ECO:0000256" key="1">
    <source>
        <dbReference type="SAM" id="SignalP"/>
    </source>
</evidence>
<sequence length="131" mass="14366">MAQRTRSFVLACLLLVFLTACGTVQTGLPDGIAVPEEQIALTSDPEPAAAGQETTLSIELKNLPEPDDTTVDLEIRKAGSVRGKFSKTKPDKSGEMFSTEYTFEEAGRYEVIIHIYAPDVHQTVPRELEVK</sequence>
<proteinExistence type="predicted"/>
<gene>
    <name evidence="2" type="ORF">ACFQ03_15800</name>
</gene>
<name>A0ABW3DE64_9BACL</name>
<comment type="caution">
    <text evidence="2">The sequence shown here is derived from an EMBL/GenBank/DDBJ whole genome shotgun (WGS) entry which is preliminary data.</text>
</comment>
<organism evidence="2 3">
    <name type="scientific">Paenibacillus residui</name>
    <dbReference type="NCBI Taxonomy" id="629724"/>
    <lineage>
        <taxon>Bacteria</taxon>
        <taxon>Bacillati</taxon>
        <taxon>Bacillota</taxon>
        <taxon>Bacilli</taxon>
        <taxon>Bacillales</taxon>
        <taxon>Paenibacillaceae</taxon>
        <taxon>Paenibacillus</taxon>
    </lineage>
</organism>
<evidence type="ECO:0000313" key="2">
    <source>
        <dbReference type="EMBL" id="MFD0870618.1"/>
    </source>
</evidence>
<protein>
    <recommendedName>
        <fullName evidence="4">YtkA-like domain-containing protein</fullName>
    </recommendedName>
</protein>
<dbReference type="PROSITE" id="PS51257">
    <property type="entry name" value="PROKAR_LIPOPROTEIN"/>
    <property type="match status" value="1"/>
</dbReference>